<evidence type="ECO:0000256" key="4">
    <source>
        <dbReference type="ARBA" id="ARBA00010218"/>
    </source>
</evidence>
<proteinExistence type="inferred from homology"/>
<evidence type="ECO:0000313" key="12">
    <source>
        <dbReference type="Proteomes" id="UP000007151"/>
    </source>
</evidence>
<sequence length="311" mass="35917">MSTSTILRVKRRLDENPQDALVLVCKRMKTDKDEISPSLFVFRGSVENQENTHVKNIVPQSIPLKRSTSVSNIIQKIRKERKDVANESRYEIVNCSRGLAQCNSDNYDLVDLEKKDGKEDAQYTYDLYTPVKEDFDIAMLDNLVSIEDYRTDLVFGTYRDCDNVESDEDSEDSNAENDWRNEYPDSDPSSIDEGDMIKAVENCNIEDDLSSDDEEAQIYDEQPDLFKEDVKRFGAAYAKYKAKVLAEGDISDSQSYVHCTVKEMDDDYKDGSDDGFYYGQEEDSEQFREQYEEDSDEKEDHDADLDEYNPD</sequence>
<dbReference type="FunCoup" id="A0A212FJZ6">
    <property type="interactions" value="1171"/>
</dbReference>
<evidence type="ECO:0000256" key="9">
    <source>
        <dbReference type="ARBA" id="ARBA00023242"/>
    </source>
</evidence>
<keyword evidence="6" id="KW-0813">Transport</keyword>
<keyword evidence="12" id="KW-1185">Reference proteome</keyword>
<protein>
    <recommendedName>
        <fullName evidence="5">Probable RNA polymerase II nuclear localization protein SLC7A6OS</fullName>
    </recommendedName>
</protein>
<dbReference type="InterPro" id="IPR013883">
    <property type="entry name" value="TF_Iwr1_dom"/>
</dbReference>
<comment type="function">
    <text evidence="1">Directs RNA polymerase II nuclear import.</text>
</comment>
<accession>A0A212FJZ6</accession>
<keyword evidence="7" id="KW-0963">Cytoplasm</keyword>
<evidence type="ECO:0000256" key="2">
    <source>
        <dbReference type="ARBA" id="ARBA00004123"/>
    </source>
</evidence>
<evidence type="ECO:0000256" key="8">
    <source>
        <dbReference type="ARBA" id="ARBA00022927"/>
    </source>
</evidence>
<dbReference type="STRING" id="278856.A0A212FJZ6"/>
<dbReference type="InterPro" id="IPR040218">
    <property type="entry name" value="SLC7A6OS"/>
</dbReference>
<dbReference type="eggNOG" id="KOG4852">
    <property type="taxonomic scope" value="Eukaryota"/>
</dbReference>
<dbReference type="KEGG" id="dpl:KGM_201571"/>
<organism evidence="11 12">
    <name type="scientific">Danaus plexippus plexippus</name>
    <dbReference type="NCBI Taxonomy" id="278856"/>
    <lineage>
        <taxon>Eukaryota</taxon>
        <taxon>Metazoa</taxon>
        <taxon>Ecdysozoa</taxon>
        <taxon>Arthropoda</taxon>
        <taxon>Hexapoda</taxon>
        <taxon>Insecta</taxon>
        <taxon>Pterygota</taxon>
        <taxon>Neoptera</taxon>
        <taxon>Endopterygota</taxon>
        <taxon>Lepidoptera</taxon>
        <taxon>Glossata</taxon>
        <taxon>Ditrysia</taxon>
        <taxon>Papilionoidea</taxon>
        <taxon>Nymphalidae</taxon>
        <taxon>Danainae</taxon>
        <taxon>Danaini</taxon>
        <taxon>Danaina</taxon>
        <taxon>Danaus</taxon>
        <taxon>Danaus</taxon>
    </lineage>
</organism>
<keyword evidence="8" id="KW-0653">Protein transport</keyword>
<name>A0A212FJZ6_DANPL</name>
<reference evidence="11 12" key="1">
    <citation type="journal article" date="2011" name="Cell">
        <title>The monarch butterfly genome yields insights into long-distance migration.</title>
        <authorList>
            <person name="Zhan S."/>
            <person name="Merlin C."/>
            <person name="Boore J.L."/>
            <person name="Reppert S.M."/>
        </authorList>
    </citation>
    <scope>NUCLEOTIDE SEQUENCE [LARGE SCALE GENOMIC DNA]</scope>
    <source>
        <strain evidence="11">F-2</strain>
    </source>
</reference>
<evidence type="ECO:0000313" key="11">
    <source>
        <dbReference type="EMBL" id="OWR54046.1"/>
    </source>
</evidence>
<dbReference type="GO" id="GO:0015031">
    <property type="term" value="P:protein transport"/>
    <property type="evidence" value="ECO:0007669"/>
    <property type="project" value="UniProtKB-KW"/>
</dbReference>
<dbReference type="AlphaFoldDB" id="A0A212FJZ6"/>
<comment type="similarity">
    <text evidence="4">Belongs to the IWR1/SLC7A6OS family.</text>
</comment>
<evidence type="ECO:0000256" key="7">
    <source>
        <dbReference type="ARBA" id="ARBA00022490"/>
    </source>
</evidence>
<evidence type="ECO:0000256" key="6">
    <source>
        <dbReference type="ARBA" id="ARBA00022448"/>
    </source>
</evidence>
<evidence type="ECO:0000256" key="3">
    <source>
        <dbReference type="ARBA" id="ARBA00004496"/>
    </source>
</evidence>
<comment type="caution">
    <text evidence="11">The sequence shown here is derived from an EMBL/GenBank/DDBJ whole genome shotgun (WGS) entry which is preliminary data.</text>
</comment>
<feature type="compositionally biased region" description="Acidic residues" evidence="10">
    <location>
        <begin position="291"/>
        <end position="311"/>
    </location>
</feature>
<feature type="compositionally biased region" description="Acidic residues" evidence="10">
    <location>
        <begin position="164"/>
        <end position="175"/>
    </location>
</feature>
<feature type="region of interest" description="Disordered" evidence="10">
    <location>
        <begin position="164"/>
        <end position="193"/>
    </location>
</feature>
<comment type="subcellular location">
    <subcellularLocation>
        <location evidence="3">Cytoplasm</location>
    </subcellularLocation>
    <subcellularLocation>
        <location evidence="2">Nucleus</location>
    </subcellularLocation>
</comment>
<dbReference type="PANTHER" id="PTHR31196:SF2">
    <property type="entry name" value="RNA POLYMERASE II NUCLEAR LOCALIZATION PROTEIN SLC7A6OS-RELATED"/>
    <property type="match status" value="1"/>
</dbReference>
<dbReference type="Proteomes" id="UP000007151">
    <property type="component" value="Unassembled WGS sequence"/>
</dbReference>
<dbReference type="GO" id="GO:0005737">
    <property type="term" value="C:cytoplasm"/>
    <property type="evidence" value="ECO:0007669"/>
    <property type="project" value="UniProtKB-SubCell"/>
</dbReference>
<feature type="region of interest" description="Disordered" evidence="10">
    <location>
        <begin position="264"/>
        <end position="311"/>
    </location>
</feature>
<gene>
    <name evidence="11" type="ORF">KGM_201571</name>
</gene>
<dbReference type="GO" id="GO:0005634">
    <property type="term" value="C:nucleus"/>
    <property type="evidence" value="ECO:0007669"/>
    <property type="project" value="UniProtKB-SubCell"/>
</dbReference>
<dbReference type="Pfam" id="PF08574">
    <property type="entry name" value="Iwr1"/>
    <property type="match status" value="1"/>
</dbReference>
<dbReference type="EMBL" id="AGBW02008191">
    <property type="protein sequence ID" value="OWR54046.1"/>
    <property type="molecule type" value="Genomic_DNA"/>
</dbReference>
<dbReference type="OrthoDB" id="6255506at2759"/>
<dbReference type="GO" id="GO:0032502">
    <property type="term" value="P:developmental process"/>
    <property type="evidence" value="ECO:0007669"/>
    <property type="project" value="TreeGrafter"/>
</dbReference>
<evidence type="ECO:0000256" key="1">
    <source>
        <dbReference type="ARBA" id="ARBA00003202"/>
    </source>
</evidence>
<evidence type="ECO:0000256" key="10">
    <source>
        <dbReference type="SAM" id="MobiDB-lite"/>
    </source>
</evidence>
<dbReference type="PANTHER" id="PTHR31196">
    <property type="entry name" value="RNA POLYMERASE II NUCLEAR LOCALIZATION PROTEIN SLC7A6OS-RELATED"/>
    <property type="match status" value="1"/>
</dbReference>
<keyword evidence="9" id="KW-0539">Nucleus</keyword>
<evidence type="ECO:0000256" key="5">
    <source>
        <dbReference type="ARBA" id="ARBA00017036"/>
    </source>
</evidence>